<comment type="caution">
    <text evidence="7">The sequence shown here is derived from an EMBL/GenBank/DDBJ whole genome shotgun (WGS) entry which is preliminary data.</text>
</comment>
<evidence type="ECO:0000256" key="2">
    <source>
        <dbReference type="ARBA" id="ARBA00022771"/>
    </source>
</evidence>
<dbReference type="InterPro" id="IPR051051">
    <property type="entry name" value="E3_ubiq-ligase_TRIM/RNF"/>
</dbReference>
<evidence type="ECO:0000256" key="3">
    <source>
        <dbReference type="ARBA" id="ARBA00022833"/>
    </source>
</evidence>
<feature type="compositionally biased region" description="Acidic residues" evidence="5">
    <location>
        <begin position="111"/>
        <end position="120"/>
    </location>
</feature>
<feature type="domain" description="RING-type" evidence="6">
    <location>
        <begin position="25"/>
        <end position="64"/>
    </location>
</feature>
<evidence type="ECO:0000313" key="8">
    <source>
        <dbReference type="Proteomes" id="UP001205998"/>
    </source>
</evidence>
<sequence length="136" mass="15321">MLLFVTGKTREKHNAGFVEQNQYNCTICQEELKDPVTLPRGHNYCKSCINGYWDQGVYVCPQCRQSFTQRLILSTNTMLVYAMDKLKQTAIRAASAPRAEAAPAPEPSVVVEDEDDDKEGEEAQHIKAQRVQENAT</sequence>
<keyword evidence="8" id="KW-1185">Reference proteome</keyword>
<feature type="region of interest" description="Disordered" evidence="5">
    <location>
        <begin position="93"/>
        <end position="136"/>
    </location>
</feature>
<dbReference type="PROSITE" id="PS50089">
    <property type="entry name" value="ZF_RING_2"/>
    <property type="match status" value="1"/>
</dbReference>
<dbReference type="Proteomes" id="UP001205998">
    <property type="component" value="Unassembled WGS sequence"/>
</dbReference>
<dbReference type="InterPro" id="IPR013083">
    <property type="entry name" value="Znf_RING/FYVE/PHD"/>
</dbReference>
<dbReference type="InterPro" id="IPR027370">
    <property type="entry name" value="Znf-RING_euk"/>
</dbReference>
<dbReference type="SMART" id="SM00184">
    <property type="entry name" value="RING"/>
    <property type="match status" value="1"/>
</dbReference>
<dbReference type="GO" id="GO:0008270">
    <property type="term" value="F:zinc ion binding"/>
    <property type="evidence" value="ECO:0007669"/>
    <property type="project" value="UniProtKB-KW"/>
</dbReference>
<evidence type="ECO:0000256" key="5">
    <source>
        <dbReference type="SAM" id="MobiDB-lite"/>
    </source>
</evidence>
<reference evidence="7" key="1">
    <citation type="submission" date="2018-07" db="EMBL/GenBank/DDBJ databases">
        <title>Comparative genomics of catfishes provides insights into carnivory and benthic adaptation.</title>
        <authorList>
            <person name="Zhang Y."/>
            <person name="Wang D."/>
            <person name="Peng Z."/>
            <person name="Zheng S."/>
            <person name="Shao F."/>
            <person name="Tao W."/>
        </authorList>
    </citation>
    <scope>NUCLEOTIDE SEQUENCE</scope>
    <source>
        <strain evidence="7">Chongqing</strain>
    </source>
</reference>
<dbReference type="PANTHER" id="PTHR25465:SF5">
    <property type="entry name" value="E3 UBIQUITIN_ISG15 LIGASE TRIM25-RELATED"/>
    <property type="match status" value="1"/>
</dbReference>
<organism evidence="7 8">
    <name type="scientific">Silurus asotus</name>
    <name type="common">Amur catfish</name>
    <name type="synonym">Parasilurus asotus</name>
    <dbReference type="NCBI Taxonomy" id="30991"/>
    <lineage>
        <taxon>Eukaryota</taxon>
        <taxon>Metazoa</taxon>
        <taxon>Chordata</taxon>
        <taxon>Craniata</taxon>
        <taxon>Vertebrata</taxon>
        <taxon>Euteleostomi</taxon>
        <taxon>Actinopterygii</taxon>
        <taxon>Neopterygii</taxon>
        <taxon>Teleostei</taxon>
        <taxon>Ostariophysi</taxon>
        <taxon>Siluriformes</taxon>
        <taxon>Siluridae</taxon>
        <taxon>Silurus</taxon>
    </lineage>
</organism>
<dbReference type="Pfam" id="PF13445">
    <property type="entry name" value="zf-RING_UBOX"/>
    <property type="match status" value="1"/>
</dbReference>
<evidence type="ECO:0000256" key="1">
    <source>
        <dbReference type="ARBA" id="ARBA00022723"/>
    </source>
</evidence>
<evidence type="ECO:0000313" key="7">
    <source>
        <dbReference type="EMBL" id="KAI5608817.1"/>
    </source>
</evidence>
<keyword evidence="2 4" id="KW-0863">Zinc-finger</keyword>
<evidence type="ECO:0000256" key="4">
    <source>
        <dbReference type="PROSITE-ProRule" id="PRU00175"/>
    </source>
</evidence>
<keyword evidence="1" id="KW-0479">Metal-binding</keyword>
<feature type="compositionally biased region" description="Low complexity" evidence="5">
    <location>
        <begin position="93"/>
        <end position="110"/>
    </location>
</feature>
<protein>
    <submittedName>
        <fullName evidence="7">FinTRIM family, member 67</fullName>
    </submittedName>
</protein>
<dbReference type="InterPro" id="IPR001841">
    <property type="entry name" value="Znf_RING"/>
</dbReference>
<gene>
    <name evidence="7" type="ORF">C0J50_6386</name>
</gene>
<dbReference type="AlphaFoldDB" id="A0AAD5FAV3"/>
<proteinExistence type="predicted"/>
<evidence type="ECO:0000259" key="6">
    <source>
        <dbReference type="PROSITE" id="PS50089"/>
    </source>
</evidence>
<dbReference type="PANTHER" id="PTHR25465">
    <property type="entry name" value="B-BOX DOMAIN CONTAINING"/>
    <property type="match status" value="1"/>
</dbReference>
<keyword evidence="3" id="KW-0862">Zinc</keyword>
<dbReference type="Gene3D" id="3.30.40.10">
    <property type="entry name" value="Zinc/RING finger domain, C3HC4 (zinc finger)"/>
    <property type="match status" value="1"/>
</dbReference>
<dbReference type="SUPFAM" id="SSF57850">
    <property type="entry name" value="RING/U-box"/>
    <property type="match status" value="1"/>
</dbReference>
<dbReference type="EMBL" id="MU580030">
    <property type="protein sequence ID" value="KAI5608817.1"/>
    <property type="molecule type" value="Genomic_DNA"/>
</dbReference>
<accession>A0AAD5FAV3</accession>
<name>A0AAD5FAV3_SILAS</name>